<dbReference type="Gene3D" id="1.20.140.10">
    <property type="entry name" value="Butyryl-CoA Dehydrogenase, subunit A, domain 3"/>
    <property type="match status" value="1"/>
</dbReference>
<dbReference type="GO" id="GO:0033539">
    <property type="term" value="P:fatty acid beta-oxidation using acyl-CoA dehydrogenase"/>
    <property type="evidence" value="ECO:0007669"/>
    <property type="project" value="TreeGrafter"/>
</dbReference>
<dbReference type="SUPFAM" id="SSF47203">
    <property type="entry name" value="Acyl-CoA dehydrogenase C-terminal domain-like"/>
    <property type="match status" value="1"/>
</dbReference>
<dbReference type="OrthoDB" id="434771at2759"/>
<evidence type="ECO:0000256" key="1">
    <source>
        <dbReference type="ARBA" id="ARBA00022630"/>
    </source>
</evidence>
<proteinExistence type="predicted"/>
<dbReference type="GO" id="GO:0003995">
    <property type="term" value="F:acyl-CoA dehydrogenase activity"/>
    <property type="evidence" value="ECO:0007669"/>
    <property type="project" value="TreeGrafter"/>
</dbReference>
<reference evidence="4" key="1">
    <citation type="submission" date="2020-10" db="EMBL/GenBank/DDBJ databases">
        <title>The Whole-Genome Sequence of Metschnikowia persimmonesis, a Novel Endophytic Yeast Species Isolated from Medicinal Plant Diospyros kaki Thumb.</title>
        <authorList>
            <person name="Rahmat E."/>
            <person name="Kang Y."/>
        </authorList>
    </citation>
    <scope>NUCLEOTIDE SEQUENCE</scope>
    <source>
        <strain evidence="4">KIOM G15050</strain>
    </source>
</reference>
<protein>
    <recommendedName>
        <fullName evidence="3">Acyl-CoA dehydrogenase/oxidase C-terminal domain-containing protein</fullName>
    </recommendedName>
</protein>
<evidence type="ECO:0000259" key="3">
    <source>
        <dbReference type="Pfam" id="PF00441"/>
    </source>
</evidence>
<evidence type="ECO:0000313" key="5">
    <source>
        <dbReference type="Proteomes" id="UP000649328"/>
    </source>
</evidence>
<keyword evidence="2" id="KW-0560">Oxidoreductase</keyword>
<dbReference type="GO" id="GO:0005737">
    <property type="term" value="C:cytoplasm"/>
    <property type="evidence" value="ECO:0007669"/>
    <property type="project" value="TreeGrafter"/>
</dbReference>
<dbReference type="InterPro" id="IPR009075">
    <property type="entry name" value="AcylCo_DH/oxidase_C"/>
</dbReference>
<dbReference type="Pfam" id="PF00441">
    <property type="entry name" value="Acyl-CoA_dh_1"/>
    <property type="match status" value="1"/>
</dbReference>
<feature type="domain" description="Acyl-CoA dehydrogenase/oxidase C-terminal" evidence="3">
    <location>
        <begin position="3"/>
        <end position="64"/>
    </location>
</feature>
<keyword evidence="1" id="KW-0285">Flavoprotein</keyword>
<comment type="caution">
    <text evidence="4">The sequence shown here is derived from an EMBL/GenBank/DDBJ whole genome shotgun (WGS) entry which is preliminary data.</text>
</comment>
<sequence>MREIAIAKIETPRTVLKILDWGIQMYGAEGVSQDTELARAYALNRTLRIADGPDEAHLNQLAKVAAKKFSETDAYFDKLEAQRKVVAKM</sequence>
<dbReference type="PANTHER" id="PTHR48083">
    <property type="entry name" value="MEDIUM-CHAIN SPECIFIC ACYL-COA DEHYDROGENASE, MITOCHONDRIAL-RELATED"/>
    <property type="match status" value="1"/>
</dbReference>
<accession>A0A8H7LH86</accession>
<dbReference type="InterPro" id="IPR036250">
    <property type="entry name" value="AcylCo_DH-like_C"/>
</dbReference>
<keyword evidence="5" id="KW-1185">Reference proteome</keyword>
<dbReference type="InterPro" id="IPR050741">
    <property type="entry name" value="Acyl-CoA_dehydrogenase"/>
</dbReference>
<dbReference type="Proteomes" id="UP000649328">
    <property type="component" value="Unassembled WGS sequence"/>
</dbReference>
<dbReference type="PANTHER" id="PTHR48083:SF13">
    <property type="entry name" value="ACYL-COA DEHYDROGENASE FAMILY MEMBER 11"/>
    <property type="match status" value="1"/>
</dbReference>
<evidence type="ECO:0000313" key="4">
    <source>
        <dbReference type="EMBL" id="KAF8004812.1"/>
    </source>
</evidence>
<organism evidence="4 5">
    <name type="scientific">Metschnikowia pulcherrima</name>
    <dbReference type="NCBI Taxonomy" id="27326"/>
    <lineage>
        <taxon>Eukaryota</taxon>
        <taxon>Fungi</taxon>
        <taxon>Dikarya</taxon>
        <taxon>Ascomycota</taxon>
        <taxon>Saccharomycotina</taxon>
        <taxon>Pichiomycetes</taxon>
        <taxon>Metschnikowiaceae</taxon>
        <taxon>Metschnikowia</taxon>
    </lineage>
</organism>
<name>A0A8H7LH86_9ASCO</name>
<evidence type="ECO:0000256" key="2">
    <source>
        <dbReference type="ARBA" id="ARBA00023002"/>
    </source>
</evidence>
<dbReference type="AlphaFoldDB" id="A0A8H7LH86"/>
<dbReference type="EMBL" id="JACBPP010000001">
    <property type="protein sequence ID" value="KAF8004812.1"/>
    <property type="molecule type" value="Genomic_DNA"/>
</dbReference>
<gene>
    <name evidence="4" type="ORF">HF325_000269</name>
</gene>